<keyword evidence="1" id="KW-0732">Signal</keyword>
<evidence type="ECO:0000313" key="3">
    <source>
        <dbReference type="EMBL" id="ACU03711.1"/>
    </source>
</evidence>
<name>C6XTS5_PEDHD</name>
<feature type="chain" id="PRO_5002974387" evidence="1">
    <location>
        <begin position="25"/>
        <end position="503"/>
    </location>
</feature>
<reference evidence="3 4" key="1">
    <citation type="journal article" date="2009" name="Stand. Genomic Sci.">
        <title>Complete genome sequence of Pedobacter heparinus type strain (HIM 762-3).</title>
        <authorList>
            <person name="Han C."/>
            <person name="Spring S."/>
            <person name="Lapidus A."/>
            <person name="Del Rio T.G."/>
            <person name="Tice H."/>
            <person name="Copeland A."/>
            <person name="Cheng J.F."/>
            <person name="Lucas S."/>
            <person name="Chen F."/>
            <person name="Nolan M."/>
            <person name="Bruce D."/>
            <person name="Goodwin L."/>
            <person name="Pitluck S."/>
            <person name="Ivanova N."/>
            <person name="Mavromatis K."/>
            <person name="Mikhailova N."/>
            <person name="Pati A."/>
            <person name="Chen A."/>
            <person name="Palaniappan K."/>
            <person name="Land M."/>
            <person name="Hauser L."/>
            <person name="Chang Y.J."/>
            <person name="Jeffries C.C."/>
            <person name="Saunders E."/>
            <person name="Chertkov O."/>
            <person name="Brettin T."/>
            <person name="Goker M."/>
            <person name="Rohde M."/>
            <person name="Bristow J."/>
            <person name="Eisen J.A."/>
            <person name="Markowitz V."/>
            <person name="Hugenholtz P."/>
            <person name="Kyrpides N.C."/>
            <person name="Klenk H.P."/>
            <person name="Detter J.C."/>
        </authorList>
    </citation>
    <scope>NUCLEOTIDE SEQUENCE [LARGE SCALE GENOMIC DNA]</scope>
    <source>
        <strain evidence="4">ATCC 13125 / DSM 2366 / CIP 104194 / JCM 7457 / NBRC 12017 / NCIMB 9290 / NRRL B-14731 / HIM 762-3</strain>
    </source>
</reference>
<dbReference type="PANTHER" id="PTHR43143:SF1">
    <property type="entry name" value="SERINE_THREONINE-PROTEIN PHOSPHATASE CPPED1"/>
    <property type="match status" value="1"/>
</dbReference>
<dbReference type="Gene3D" id="3.60.21.10">
    <property type="match status" value="1"/>
</dbReference>
<accession>C6XTS5</accession>
<dbReference type="AlphaFoldDB" id="C6XTS5"/>
<dbReference type="Proteomes" id="UP000000852">
    <property type="component" value="Chromosome"/>
</dbReference>
<protein>
    <submittedName>
        <fullName evidence="3">Metallophosphoesterase</fullName>
    </submittedName>
</protein>
<dbReference type="InterPro" id="IPR051918">
    <property type="entry name" value="STPP_CPPED1"/>
</dbReference>
<dbReference type="EMBL" id="CP001681">
    <property type="protein sequence ID" value="ACU03711.1"/>
    <property type="molecule type" value="Genomic_DNA"/>
</dbReference>
<dbReference type="GO" id="GO:0016787">
    <property type="term" value="F:hydrolase activity"/>
    <property type="evidence" value="ECO:0007669"/>
    <property type="project" value="InterPro"/>
</dbReference>
<gene>
    <name evidence="3" type="ordered locus">Phep_1497</name>
</gene>
<evidence type="ECO:0000259" key="2">
    <source>
        <dbReference type="Pfam" id="PF00149"/>
    </source>
</evidence>
<organism evidence="3 4">
    <name type="scientific">Pedobacter heparinus (strain ATCC 13125 / DSM 2366 / CIP 104194 / JCM 7457 / NBRC 12017 / NCIMB 9290 / NRRL B-14731 / HIM 762-3)</name>
    <dbReference type="NCBI Taxonomy" id="485917"/>
    <lineage>
        <taxon>Bacteria</taxon>
        <taxon>Pseudomonadati</taxon>
        <taxon>Bacteroidota</taxon>
        <taxon>Sphingobacteriia</taxon>
        <taxon>Sphingobacteriales</taxon>
        <taxon>Sphingobacteriaceae</taxon>
        <taxon>Pedobacter</taxon>
    </lineage>
</organism>
<feature type="signal peptide" evidence="1">
    <location>
        <begin position="1"/>
        <end position="24"/>
    </location>
</feature>
<evidence type="ECO:0000313" key="4">
    <source>
        <dbReference type="Proteomes" id="UP000000852"/>
    </source>
</evidence>
<dbReference type="eggNOG" id="COG1409">
    <property type="taxonomic scope" value="Bacteria"/>
</dbReference>
<dbReference type="HOGENOM" id="CLU_541683_0_0_10"/>
<evidence type="ECO:0000256" key="1">
    <source>
        <dbReference type="SAM" id="SignalP"/>
    </source>
</evidence>
<feature type="domain" description="Calcineurin-like phosphoesterase" evidence="2">
    <location>
        <begin position="141"/>
        <end position="356"/>
    </location>
</feature>
<dbReference type="OrthoDB" id="9780884at2"/>
<dbReference type="KEGG" id="phe:Phep_1497"/>
<proteinExistence type="predicted"/>
<dbReference type="InterPro" id="IPR004843">
    <property type="entry name" value="Calcineurin-like_PHP"/>
</dbReference>
<dbReference type="STRING" id="485917.Phep_1497"/>
<dbReference type="Pfam" id="PF00149">
    <property type="entry name" value="Metallophos"/>
    <property type="match status" value="1"/>
</dbReference>
<dbReference type="RefSeq" id="WP_015807326.1">
    <property type="nucleotide sequence ID" value="NC_013061.1"/>
</dbReference>
<dbReference type="InterPro" id="IPR029052">
    <property type="entry name" value="Metallo-depent_PP-like"/>
</dbReference>
<sequence>MSTKNPIRQLLFTLFCLLGLSAGAQSFLPAGSIVYPFRASPLIAQTGNQFHILYNNSGERNIDSIVLKGPYSRVKVKIDSVLKGRFEYDSYTHMYTNNKIWVSIPANSPEDMYDLLVYSAGEINISRRSVKLVKTFPSKHSFIHISDTHVSRNWVGSAQNGYAEELQLLDKFITVANIIAPDFVIVTGDLIHDYTRFNKDLRGWGGDTVKSYVKLPTVEEKFRNYFEGAKGYRGVQHINAPVFSVPGNHDFYGMKETDYPAKAAQWNTLCGMRVFGMAFAGTRFLFMDDYLGDPVVDIPDKKPLSGLQGKQLLKFLETHGKGELRIIAQHKQNRADTAFLNQQKVKLIVNGHIHTPHVDTLGKTPTIRMRPGVVCRSGEAHRWELILGLFRIIRIDGDSFTFTEPLRFCSNPIEAYDKIKLNLTLNYKGDNTGKSTYNEALIANKLPENLPGCRVRFVMKKGNYTVTGGRIRQTFNSGKLSIVDVDTDVNATTSKKVSIKPKK</sequence>
<keyword evidence="4" id="KW-1185">Reference proteome</keyword>
<dbReference type="PANTHER" id="PTHR43143">
    <property type="entry name" value="METALLOPHOSPHOESTERASE, CALCINEURIN SUPERFAMILY"/>
    <property type="match status" value="1"/>
</dbReference>
<dbReference type="SUPFAM" id="SSF56300">
    <property type="entry name" value="Metallo-dependent phosphatases"/>
    <property type="match status" value="1"/>
</dbReference>